<dbReference type="PANTHER" id="PTHR37417">
    <property type="entry name" value="67 KDA MYOSIN-CROSS-REACTIVE ANTIGEN FAMILY PROTEIN (AFU_ORTHOLOGUE AFUA_5G09970)"/>
    <property type="match status" value="1"/>
</dbReference>
<dbReference type="Proteomes" id="UP000440513">
    <property type="component" value="Unassembled WGS sequence"/>
</dbReference>
<dbReference type="Gene3D" id="3.50.50.60">
    <property type="entry name" value="FAD/NAD(P)-binding domain"/>
    <property type="match status" value="3"/>
</dbReference>
<proteinExistence type="predicted"/>
<dbReference type="GO" id="GO:0050151">
    <property type="term" value="F:oleate hydratase activity"/>
    <property type="evidence" value="ECO:0007669"/>
    <property type="project" value="UniProtKB-EC"/>
</dbReference>
<gene>
    <name evidence="1" type="ORF">FYJ57_14340</name>
</gene>
<organism evidence="1 2">
    <name type="scientific">Oliverpabstia intestinalis</name>
    <dbReference type="NCBI Taxonomy" id="2606633"/>
    <lineage>
        <taxon>Bacteria</taxon>
        <taxon>Bacillati</taxon>
        <taxon>Bacillota</taxon>
        <taxon>Clostridia</taxon>
        <taxon>Lachnospirales</taxon>
        <taxon>Lachnospiraceae</taxon>
        <taxon>Oliverpabstia</taxon>
    </lineage>
</organism>
<name>A0A7X2P665_9FIRM</name>
<keyword evidence="2" id="KW-1185">Reference proteome</keyword>
<dbReference type="GO" id="GO:0071949">
    <property type="term" value="F:FAD binding"/>
    <property type="evidence" value="ECO:0007669"/>
    <property type="project" value="InterPro"/>
</dbReference>
<dbReference type="GO" id="GO:0006631">
    <property type="term" value="P:fatty acid metabolic process"/>
    <property type="evidence" value="ECO:0007669"/>
    <property type="project" value="InterPro"/>
</dbReference>
<reference evidence="1 2" key="1">
    <citation type="submission" date="2019-08" db="EMBL/GenBank/DDBJ databases">
        <title>In-depth cultivation of the pig gut microbiome towards novel bacterial diversity and tailored functional studies.</title>
        <authorList>
            <person name="Wylensek D."/>
            <person name="Hitch T.C.A."/>
            <person name="Clavel T."/>
        </authorList>
    </citation>
    <scope>NUCLEOTIDE SEQUENCE [LARGE SCALE GENOMIC DNA]</scope>
    <source>
        <strain evidence="1 2">BSM-380-WT-5A</strain>
    </source>
</reference>
<dbReference type="NCBIfam" id="NF010584">
    <property type="entry name" value="PRK13977.1"/>
    <property type="match status" value="1"/>
</dbReference>
<dbReference type="Pfam" id="PF06100">
    <property type="entry name" value="MCRA"/>
    <property type="match status" value="1"/>
</dbReference>
<dbReference type="EMBL" id="VUMS01000048">
    <property type="protein sequence ID" value="MST67850.1"/>
    <property type="molecule type" value="Genomic_DNA"/>
</dbReference>
<evidence type="ECO:0000313" key="2">
    <source>
        <dbReference type="Proteomes" id="UP000440513"/>
    </source>
</evidence>
<protein>
    <submittedName>
        <fullName evidence="1">Oleate hydratase</fullName>
        <ecNumber evidence="1">4.2.1.53</ecNumber>
    </submittedName>
</protein>
<dbReference type="SUPFAM" id="SSF51905">
    <property type="entry name" value="FAD/NAD(P)-binding domain"/>
    <property type="match status" value="1"/>
</dbReference>
<evidence type="ECO:0000313" key="1">
    <source>
        <dbReference type="EMBL" id="MST67850.1"/>
    </source>
</evidence>
<keyword evidence="1" id="KW-0456">Lyase</keyword>
<dbReference type="EC" id="4.2.1.53" evidence="1"/>
<dbReference type="PANTHER" id="PTHR37417:SF3">
    <property type="entry name" value="MYOSIN-CROSSREACTIVE PROTEIN"/>
    <property type="match status" value="1"/>
</dbReference>
<sequence length="591" mass="68062">MYYSSGNYEAFAHPKKPEGVDHKSAYIIGTGLAALSAACYLVRDGQMKGERIHIFEKDPIPGGACDGFEYPGVGYVMRGGREMDNHFEVMWDLFHSIPSIETEGVSVLDEYYWLNKEDPNYSLCRATVNRGQDAHTDKKFAVSDKAQMEIMRLFFTPDEELYDKRIDEYFDDEVFDSNFWLYWRTMFAFENWHSALEMKRYIKRYIHHIGGLPDFTALRFTKYNQYESMILPMVKYLENAGVVFHYNTKVVNVEFDVTSNRKQATRIEIEAEGETRFVDLTEDDLVFITNGGCVENSAMGSQNTPAPYNPEIKPGGGWDMWRRIAAQSPDFGNPDKFCYDSELCNWMSATVETLDQRIIPYITNICKRDPFTGKVVTGGIVSVKDSSWLLSWTINRQPQFRSQPKDHCLVWVYALFNDRPGDYVKKPMRDCTGKEICMEWLYHIGVPENEIEELAENSANTVPVMMPYIDAFFMPRNDTDRPKVVPDGAVNFAFIGQFAETARDTIFTTEYSMRTGMEAVYTLLNVDRGVPEVWCSTYDVRDLLNATVKLRDGEPLTQMKLGIKEKIAVKKALDFIKNTDVEKLLKEYHVI</sequence>
<dbReference type="InterPro" id="IPR010354">
    <property type="entry name" value="Oleate_hydratase"/>
</dbReference>
<comment type="caution">
    <text evidence="1">The sequence shown here is derived from an EMBL/GenBank/DDBJ whole genome shotgun (WGS) entry which is preliminary data.</text>
</comment>
<accession>A0A7X2P665</accession>
<dbReference type="InterPro" id="IPR036188">
    <property type="entry name" value="FAD/NAD-bd_sf"/>
</dbReference>
<dbReference type="AlphaFoldDB" id="A0A7X2P665"/>
<dbReference type="RefSeq" id="WP_087315751.1">
    <property type="nucleotide sequence ID" value="NZ_VUMS01000048.1"/>
</dbReference>